<evidence type="ECO:0000313" key="3">
    <source>
        <dbReference type="EMBL" id="MBK4346992.1"/>
    </source>
</evidence>
<dbReference type="EMBL" id="JAEPES010000003">
    <property type="protein sequence ID" value="MBK4347885.1"/>
    <property type="molecule type" value="Genomic_DNA"/>
</dbReference>
<dbReference type="AlphaFoldDB" id="A0A934SL92"/>
<keyword evidence="1" id="KW-0812">Transmembrane</keyword>
<reference evidence="3" key="1">
    <citation type="submission" date="2021-01" db="EMBL/GenBank/DDBJ databases">
        <title>Lacisediminihabitans sp. nov. strain G11-30, isolated from Antarctic Soil.</title>
        <authorList>
            <person name="Li J."/>
        </authorList>
    </citation>
    <scope>NUCLEOTIDE SEQUENCE</scope>
    <source>
        <strain evidence="3">G11-30</strain>
    </source>
</reference>
<dbReference type="RefSeq" id="WP_200555266.1">
    <property type="nucleotide sequence ID" value="NZ_JAEPES010000001.1"/>
</dbReference>
<dbReference type="PANTHER" id="PTHR14969:SF13">
    <property type="entry name" value="AT30094P"/>
    <property type="match status" value="1"/>
</dbReference>
<evidence type="ECO:0000313" key="4">
    <source>
        <dbReference type="EMBL" id="MBK4347885.1"/>
    </source>
</evidence>
<dbReference type="InterPro" id="IPR000326">
    <property type="entry name" value="PAP2/HPO"/>
</dbReference>
<dbReference type="Pfam" id="PF01569">
    <property type="entry name" value="PAP2"/>
    <property type="match status" value="1"/>
</dbReference>
<keyword evidence="1" id="KW-1133">Transmembrane helix</keyword>
<keyword evidence="5" id="KW-1185">Reference proteome</keyword>
<evidence type="ECO:0000259" key="2">
    <source>
        <dbReference type="SMART" id="SM00014"/>
    </source>
</evidence>
<feature type="transmembrane region" description="Helical" evidence="1">
    <location>
        <begin position="176"/>
        <end position="196"/>
    </location>
</feature>
<accession>A0A934SL92</accession>
<dbReference type="EMBL" id="JAEPES010000001">
    <property type="protein sequence ID" value="MBK4346992.1"/>
    <property type="molecule type" value="Genomic_DNA"/>
</dbReference>
<feature type="transmembrane region" description="Helical" evidence="1">
    <location>
        <begin position="24"/>
        <end position="46"/>
    </location>
</feature>
<dbReference type="PANTHER" id="PTHR14969">
    <property type="entry name" value="SPHINGOSINE-1-PHOSPHATE PHOSPHOHYDROLASE"/>
    <property type="match status" value="1"/>
</dbReference>
<dbReference type="Gene3D" id="1.20.144.10">
    <property type="entry name" value="Phosphatidic acid phosphatase type 2/haloperoxidase"/>
    <property type="match status" value="2"/>
</dbReference>
<comment type="caution">
    <text evidence="3">The sequence shown here is derived from an EMBL/GenBank/DDBJ whole genome shotgun (WGS) entry which is preliminary data.</text>
</comment>
<protein>
    <submittedName>
        <fullName evidence="3">Phosphatase PAP2 family protein</fullName>
    </submittedName>
</protein>
<dbReference type="Proteomes" id="UP000636458">
    <property type="component" value="Unassembled WGS sequence"/>
</dbReference>
<proteinExistence type="predicted"/>
<organism evidence="3 5">
    <name type="scientific">Lacisediminihabitans changchengi</name>
    <dbReference type="NCBI Taxonomy" id="2787634"/>
    <lineage>
        <taxon>Bacteria</taxon>
        <taxon>Bacillati</taxon>
        <taxon>Actinomycetota</taxon>
        <taxon>Actinomycetes</taxon>
        <taxon>Micrococcales</taxon>
        <taxon>Microbacteriaceae</taxon>
        <taxon>Lacisediminihabitans</taxon>
    </lineage>
</organism>
<gene>
    <name evidence="3" type="ORF">IV501_05040</name>
    <name evidence="4" type="ORF">IV501_09585</name>
</gene>
<feature type="domain" description="Phosphatidic acid phosphatase type 2/haloperoxidase" evidence="2">
    <location>
        <begin position="108"/>
        <end position="219"/>
    </location>
</feature>
<name>A0A934SL92_9MICO</name>
<dbReference type="InterPro" id="IPR036938">
    <property type="entry name" value="PAP2/HPO_sf"/>
</dbReference>
<evidence type="ECO:0000313" key="5">
    <source>
        <dbReference type="Proteomes" id="UP000636458"/>
    </source>
</evidence>
<dbReference type="SMART" id="SM00014">
    <property type="entry name" value="acidPPc"/>
    <property type="match status" value="1"/>
</dbReference>
<keyword evidence="1" id="KW-0472">Membrane</keyword>
<evidence type="ECO:0000256" key="1">
    <source>
        <dbReference type="SAM" id="Phobius"/>
    </source>
</evidence>
<feature type="transmembrane region" description="Helical" evidence="1">
    <location>
        <begin position="83"/>
        <end position="101"/>
    </location>
</feature>
<dbReference type="SUPFAM" id="SSF48317">
    <property type="entry name" value="Acid phosphatase/Vanadium-dependent haloperoxidase"/>
    <property type="match status" value="1"/>
</dbReference>
<sequence length="244" mass="25914">MIDGSLTESPVGAPADSRPTRSRVLVISGSGIAAILLLVGVGMAMTASRSWTAREMNVLEAVSRAHVAALDALALAINTLFSPRVAATIVVMVAVIIWVVTRRLRTTVQFVGIVSGSWLGTDAIKVLVHRPRPDGSLLAHPLIHEASNSYPSGHTAFAASLALTLIVLARGRRWQPAIVVIGAASAVVVAWSRVYLGVHYVSDVTASLVYSVVVVSTLSVLWERFAATAPVWDRAARRPVSRLD</sequence>
<feature type="transmembrane region" description="Helical" evidence="1">
    <location>
        <begin position="208"/>
        <end position="232"/>
    </location>
</feature>